<feature type="transmembrane region" description="Helical" evidence="1">
    <location>
        <begin position="108"/>
        <end position="126"/>
    </location>
</feature>
<proteinExistence type="predicted"/>
<keyword evidence="1" id="KW-0812">Transmembrane</keyword>
<name>A0A818B893_9BILA</name>
<feature type="transmembrane region" description="Helical" evidence="1">
    <location>
        <begin position="76"/>
        <end position="93"/>
    </location>
</feature>
<evidence type="ECO:0000313" key="2">
    <source>
        <dbReference type="EMBL" id="CAF3416589.1"/>
    </source>
</evidence>
<accession>A0A818B893</accession>
<dbReference type="AlphaFoldDB" id="A0A818B893"/>
<sequence>MMAIWMFCRRYFFDYEQYDNDEELNMREGSYDTLVRRYIRILIIEIQLGFIYLIAALVSTYTLNIGRITRMRMKRWIIEGFCAPVTIYIFWYVNDVQRSGEHIYECNRAAYIQFTSTIKMIIFMFVRYTELYPLPRLNNGPISIFYRVCNESDLQYMHE</sequence>
<dbReference type="EMBL" id="CAJOBQ010000325">
    <property type="protein sequence ID" value="CAF4328368.1"/>
    <property type="molecule type" value="Genomic_DNA"/>
</dbReference>
<organism evidence="2 4">
    <name type="scientific">Rotaria socialis</name>
    <dbReference type="NCBI Taxonomy" id="392032"/>
    <lineage>
        <taxon>Eukaryota</taxon>
        <taxon>Metazoa</taxon>
        <taxon>Spiralia</taxon>
        <taxon>Gnathifera</taxon>
        <taxon>Rotifera</taxon>
        <taxon>Eurotatoria</taxon>
        <taxon>Bdelloidea</taxon>
        <taxon>Philodinida</taxon>
        <taxon>Philodinidae</taxon>
        <taxon>Rotaria</taxon>
    </lineage>
</organism>
<dbReference type="Proteomes" id="UP000663862">
    <property type="component" value="Unassembled WGS sequence"/>
</dbReference>
<dbReference type="Proteomes" id="UP000663869">
    <property type="component" value="Unassembled WGS sequence"/>
</dbReference>
<reference evidence="2" key="1">
    <citation type="submission" date="2021-02" db="EMBL/GenBank/DDBJ databases">
        <authorList>
            <person name="Nowell W R."/>
        </authorList>
    </citation>
    <scope>NUCLEOTIDE SEQUENCE</scope>
</reference>
<keyword evidence="1" id="KW-0472">Membrane</keyword>
<gene>
    <name evidence="2" type="ORF">FME351_LOCUS10508</name>
    <name evidence="3" type="ORF">TSG867_LOCUS8037</name>
</gene>
<feature type="transmembrane region" description="Helical" evidence="1">
    <location>
        <begin position="38"/>
        <end position="64"/>
    </location>
</feature>
<evidence type="ECO:0000313" key="4">
    <source>
        <dbReference type="Proteomes" id="UP000663869"/>
    </source>
</evidence>
<evidence type="ECO:0000256" key="1">
    <source>
        <dbReference type="SAM" id="Phobius"/>
    </source>
</evidence>
<dbReference type="EMBL" id="CAJNYU010001145">
    <property type="protein sequence ID" value="CAF3416589.1"/>
    <property type="molecule type" value="Genomic_DNA"/>
</dbReference>
<protein>
    <submittedName>
        <fullName evidence="2">Uncharacterized protein</fullName>
    </submittedName>
</protein>
<evidence type="ECO:0000313" key="3">
    <source>
        <dbReference type="EMBL" id="CAF4328368.1"/>
    </source>
</evidence>
<keyword evidence="1" id="KW-1133">Transmembrane helix</keyword>
<comment type="caution">
    <text evidence="2">The sequence shown here is derived from an EMBL/GenBank/DDBJ whole genome shotgun (WGS) entry which is preliminary data.</text>
</comment>